<dbReference type="RefSeq" id="WP_089733022.1">
    <property type="nucleotide sequence ID" value="NZ_FNIA01000008.1"/>
</dbReference>
<accession>A0A1G9WK25</accession>
<dbReference type="AlphaFoldDB" id="A0A1G9WK25"/>
<feature type="transmembrane region" description="Helical" evidence="1">
    <location>
        <begin position="105"/>
        <end position="125"/>
    </location>
</feature>
<evidence type="ECO:0000313" key="2">
    <source>
        <dbReference type="EMBL" id="SDM84888.1"/>
    </source>
</evidence>
<evidence type="ECO:0008006" key="4">
    <source>
        <dbReference type="Google" id="ProtNLM"/>
    </source>
</evidence>
<reference evidence="2 3" key="1">
    <citation type="submission" date="2016-10" db="EMBL/GenBank/DDBJ databases">
        <authorList>
            <person name="de Groot N.N."/>
        </authorList>
    </citation>
    <scope>NUCLEOTIDE SEQUENCE [LARGE SCALE GENOMIC DNA]</scope>
    <source>
        <strain evidence="3">EB21,IBRC-M 10013,KCTC 4048</strain>
    </source>
</reference>
<keyword evidence="1" id="KW-1133">Transmembrane helix</keyword>
<keyword evidence="1" id="KW-0812">Transmembrane</keyword>
<name>A0A1G9WK25_9EURY</name>
<dbReference type="EMBL" id="FNIA01000008">
    <property type="protein sequence ID" value="SDM84888.1"/>
    <property type="molecule type" value="Genomic_DNA"/>
</dbReference>
<proteinExistence type="predicted"/>
<protein>
    <recommendedName>
        <fullName evidence="4">Cox cluster protein</fullName>
    </recommendedName>
</protein>
<organism evidence="2 3">
    <name type="scientific">Haloarchaeobius iranensis</name>
    <dbReference type="NCBI Taxonomy" id="996166"/>
    <lineage>
        <taxon>Archaea</taxon>
        <taxon>Methanobacteriati</taxon>
        <taxon>Methanobacteriota</taxon>
        <taxon>Stenosarchaea group</taxon>
        <taxon>Halobacteria</taxon>
        <taxon>Halobacteriales</taxon>
        <taxon>Halorubellaceae</taxon>
        <taxon>Haloarchaeobius</taxon>
    </lineage>
</organism>
<evidence type="ECO:0000313" key="3">
    <source>
        <dbReference type="Proteomes" id="UP000199370"/>
    </source>
</evidence>
<dbReference type="Pfam" id="PF24396">
    <property type="entry name" value="DUF7541"/>
    <property type="match status" value="1"/>
</dbReference>
<dbReference type="OrthoDB" id="206484at2157"/>
<keyword evidence="1" id="KW-0472">Membrane</keyword>
<dbReference type="STRING" id="996166.SAMN05192554_108116"/>
<gene>
    <name evidence="2" type="ORF">SAMN05192554_108116</name>
</gene>
<keyword evidence="3" id="KW-1185">Reference proteome</keyword>
<dbReference type="InterPro" id="IPR055963">
    <property type="entry name" value="DUF7541"/>
</dbReference>
<sequence length="138" mass="14013">MADESSETATPPRPKASVWPMLIAFGLAISEVGVLFAVLPLSVFGILLLVGGIAGIVTETGYVDQPWPTLGGLALVFVAVGGALFAANGGGIMQNGDLIAVPNGVAYRGVSIAVAGVLGLLLSVYGRLRLEIQPTPGR</sequence>
<feature type="transmembrane region" description="Helical" evidence="1">
    <location>
        <begin position="70"/>
        <end position="93"/>
    </location>
</feature>
<dbReference type="Proteomes" id="UP000199370">
    <property type="component" value="Unassembled WGS sequence"/>
</dbReference>
<evidence type="ECO:0000256" key="1">
    <source>
        <dbReference type="SAM" id="Phobius"/>
    </source>
</evidence>